<comment type="caution">
    <text evidence="1">The sequence shown here is derived from an EMBL/GenBank/DDBJ whole genome shotgun (WGS) entry which is preliminary data.</text>
</comment>
<protein>
    <submittedName>
        <fullName evidence="1">Competence protein ComEC</fullName>
    </submittedName>
</protein>
<dbReference type="RefSeq" id="WP_184271687.1">
    <property type="nucleotide sequence ID" value="NZ_JACHKY010000005.1"/>
</dbReference>
<dbReference type="PANTHER" id="PTHR30619">
    <property type="entry name" value="DNA INTERNALIZATION/COMPETENCE PROTEIN COMEC/REC2"/>
    <property type="match status" value="1"/>
</dbReference>
<reference evidence="1 2" key="1">
    <citation type="submission" date="2020-08" db="EMBL/GenBank/DDBJ databases">
        <title>Functional genomics of gut bacteria from endangered species of beetles.</title>
        <authorList>
            <person name="Carlos-Shanley C."/>
        </authorList>
    </citation>
    <scope>NUCLEOTIDE SEQUENCE [LARGE SCALE GENOMIC DNA]</scope>
    <source>
        <strain evidence="1 2">S00123</strain>
    </source>
</reference>
<dbReference type="AlphaFoldDB" id="A0A7W7IR89"/>
<dbReference type="PANTHER" id="PTHR30619:SF1">
    <property type="entry name" value="RECOMBINATION PROTEIN 2"/>
    <property type="match status" value="1"/>
</dbReference>
<evidence type="ECO:0000313" key="1">
    <source>
        <dbReference type="EMBL" id="MBB4799073.1"/>
    </source>
</evidence>
<sequence>MTEMTVLDVGHGNSAILRSAGQVAVVDAPTRSLLLDTLRDMAIETVDVAFISHADKDHLAGIVGLLTSKTVRVNTLYLNVDANRRSRLWRDLLAAVAVAQAQGSCKVVTSLSSTTPGRVDVGDARIHVVAPSASLTLTGVGGRTQDDQLVTANSLSAVLRVEHQDERSGVLLAGDMDEIGLKDAVASNADVRARVLVFPHHGGSPGGDTSKFARAILDAVQPSTVIFSNGRNRHENPQPGIVEATLAAKCAIACTQMAKNCSAKSVPGDHLEEVRAHGRKENLCCAGSITFTLNGGAHRQSSHGARFDAFVESAVSTPMCRRRIN</sequence>
<gene>
    <name evidence="1" type="ORF">HNP32_002829</name>
</gene>
<accession>A0A7W7IR89</accession>
<dbReference type="InterPro" id="IPR036866">
    <property type="entry name" value="RibonucZ/Hydroxyglut_hydro"/>
</dbReference>
<organism evidence="1 2">
    <name type="scientific">Brevundimonas bullata</name>
    <dbReference type="NCBI Taxonomy" id="13160"/>
    <lineage>
        <taxon>Bacteria</taxon>
        <taxon>Pseudomonadati</taxon>
        <taxon>Pseudomonadota</taxon>
        <taxon>Alphaproteobacteria</taxon>
        <taxon>Caulobacterales</taxon>
        <taxon>Caulobacteraceae</taxon>
        <taxon>Brevundimonas</taxon>
    </lineage>
</organism>
<proteinExistence type="predicted"/>
<dbReference type="InterPro" id="IPR052159">
    <property type="entry name" value="Competence_DNA_uptake"/>
</dbReference>
<dbReference type="SUPFAM" id="SSF56281">
    <property type="entry name" value="Metallo-hydrolase/oxidoreductase"/>
    <property type="match status" value="1"/>
</dbReference>
<dbReference type="EMBL" id="JACHKY010000005">
    <property type="protein sequence ID" value="MBB4799073.1"/>
    <property type="molecule type" value="Genomic_DNA"/>
</dbReference>
<dbReference type="Gene3D" id="3.60.15.10">
    <property type="entry name" value="Ribonuclease Z/Hydroxyacylglutathione hydrolase-like"/>
    <property type="match status" value="1"/>
</dbReference>
<dbReference type="Proteomes" id="UP000539957">
    <property type="component" value="Unassembled WGS sequence"/>
</dbReference>
<keyword evidence="2" id="KW-1185">Reference proteome</keyword>
<evidence type="ECO:0000313" key="2">
    <source>
        <dbReference type="Proteomes" id="UP000539957"/>
    </source>
</evidence>
<name>A0A7W7IR89_9CAUL</name>